<dbReference type="Proteomes" id="UP000218287">
    <property type="component" value="Chromosome"/>
</dbReference>
<dbReference type="GO" id="GO:0016757">
    <property type="term" value="F:glycosyltransferase activity"/>
    <property type="evidence" value="ECO:0007669"/>
    <property type="project" value="UniProtKB-KW"/>
</dbReference>
<gene>
    <name evidence="3" type="ORF">NIES21_43730</name>
</gene>
<accession>A0A1Z4GMF0</accession>
<dbReference type="Pfam" id="PF00534">
    <property type="entry name" value="Glycos_transf_1"/>
    <property type="match status" value="1"/>
</dbReference>
<dbReference type="AlphaFoldDB" id="A0A1Z4GMF0"/>
<dbReference type="SUPFAM" id="SSF53756">
    <property type="entry name" value="UDP-Glycosyltransferase/glycogen phosphorylase"/>
    <property type="match status" value="1"/>
</dbReference>
<evidence type="ECO:0000259" key="1">
    <source>
        <dbReference type="Pfam" id="PF00534"/>
    </source>
</evidence>
<dbReference type="EMBL" id="AP018174">
    <property type="protein sequence ID" value="BAY18526.1"/>
    <property type="molecule type" value="Genomic_DNA"/>
</dbReference>
<evidence type="ECO:0000313" key="4">
    <source>
        <dbReference type="Proteomes" id="UP000218287"/>
    </source>
</evidence>
<dbReference type="PANTHER" id="PTHR12526:SF637">
    <property type="entry name" value="GLYCOSYLTRANSFERASE EPSF-RELATED"/>
    <property type="match status" value="1"/>
</dbReference>
<dbReference type="InterPro" id="IPR001296">
    <property type="entry name" value="Glyco_trans_1"/>
</dbReference>
<evidence type="ECO:0000259" key="2">
    <source>
        <dbReference type="Pfam" id="PF13439"/>
    </source>
</evidence>
<feature type="domain" description="Glycosyltransferase subfamily 4-like N-terminal" evidence="2">
    <location>
        <begin position="43"/>
        <end position="186"/>
    </location>
</feature>
<organism evidence="3 4">
    <name type="scientific">Anabaenopsis circularis NIES-21</name>
    <dbReference type="NCBI Taxonomy" id="1085406"/>
    <lineage>
        <taxon>Bacteria</taxon>
        <taxon>Bacillati</taxon>
        <taxon>Cyanobacteriota</taxon>
        <taxon>Cyanophyceae</taxon>
        <taxon>Nostocales</taxon>
        <taxon>Nodulariaceae</taxon>
        <taxon>Anabaenopsis</taxon>
    </lineage>
</organism>
<keyword evidence="3" id="KW-0808">Transferase</keyword>
<protein>
    <submittedName>
        <fullName evidence="3">Lipopolysaccharide N-acetylglucosaminyltransferase</fullName>
    </submittedName>
</protein>
<dbReference type="Gene3D" id="3.40.50.2000">
    <property type="entry name" value="Glycogen Phosphorylase B"/>
    <property type="match status" value="2"/>
</dbReference>
<keyword evidence="3" id="KW-0328">Glycosyltransferase</keyword>
<keyword evidence="4" id="KW-1185">Reference proteome</keyword>
<proteinExistence type="predicted"/>
<dbReference type="Pfam" id="PF13439">
    <property type="entry name" value="Glyco_transf_4"/>
    <property type="match status" value="1"/>
</dbReference>
<dbReference type="CDD" id="cd03801">
    <property type="entry name" value="GT4_PimA-like"/>
    <property type="match status" value="1"/>
</dbReference>
<name>A0A1Z4GMF0_9CYAN</name>
<evidence type="ECO:0000313" key="3">
    <source>
        <dbReference type="EMBL" id="BAY18526.1"/>
    </source>
</evidence>
<feature type="domain" description="Glycosyl transferase family 1" evidence="1">
    <location>
        <begin position="193"/>
        <end position="361"/>
    </location>
</feature>
<sequence length="406" mass="45524">MVNPLVVFSFIPLKEVGLIITIATGPWLPIPTLQGGAHHRLWQGLAEEFAAAGHQVTILCRAYPGQPPTETINGVRYIRRGGFSQSPNIWLDLLKDLAYALQTFPTLPSADILVINDFWLPVFAPLRSQVGKIVISVGRFPKGQYSLYHRADRFIVLSKSIWQGIAQQYPAAIPRMRLIPNPVDTRVFSPPTQNRTDSGEKIILYVGRIHPEKGIHLLIDGFSILSQQISQVKLRIIGPSKGSQGGGGDNYLNKLKLQAKELNVEFLEPIFEPTKLVEVYRQADVFCYPSLAEKGEAFPIAPLEAMATGLVPIVSYLSCFQDYIKNEETGFYFEHRSPDAANNLATVMSSVILNHQTRHQISIETSQKAAEYSYQRIAQLYLDDFEYLISNQALNNETKLNSLMER</sequence>
<dbReference type="PANTHER" id="PTHR12526">
    <property type="entry name" value="GLYCOSYLTRANSFERASE"/>
    <property type="match status" value="1"/>
</dbReference>
<reference evidence="3 4" key="1">
    <citation type="submission" date="2017-06" db="EMBL/GenBank/DDBJ databases">
        <title>Genome sequencing of cyanobaciteial culture collection at National Institute for Environmental Studies (NIES).</title>
        <authorList>
            <person name="Hirose Y."/>
            <person name="Shimura Y."/>
            <person name="Fujisawa T."/>
            <person name="Nakamura Y."/>
            <person name="Kawachi M."/>
        </authorList>
    </citation>
    <scope>NUCLEOTIDE SEQUENCE [LARGE SCALE GENOMIC DNA]</scope>
    <source>
        <strain evidence="3 4">NIES-21</strain>
    </source>
</reference>
<dbReference type="InterPro" id="IPR028098">
    <property type="entry name" value="Glyco_trans_4-like_N"/>
</dbReference>